<dbReference type="PANTHER" id="PTHR10799">
    <property type="entry name" value="SNF2/RAD54 HELICASE FAMILY"/>
    <property type="match status" value="1"/>
</dbReference>
<feature type="compositionally biased region" description="Low complexity" evidence="4">
    <location>
        <begin position="265"/>
        <end position="317"/>
    </location>
</feature>
<accession>A0A1R1PPH3</accession>
<dbReference type="Pfam" id="PF14619">
    <property type="entry name" value="SnAC"/>
    <property type="match status" value="1"/>
</dbReference>
<feature type="compositionally biased region" description="Polar residues" evidence="4">
    <location>
        <begin position="249"/>
        <end position="264"/>
    </location>
</feature>
<feature type="region of interest" description="Disordered" evidence="4">
    <location>
        <begin position="86"/>
        <end position="123"/>
    </location>
</feature>
<dbReference type="GO" id="GO:0042393">
    <property type="term" value="F:histone binding"/>
    <property type="evidence" value="ECO:0007669"/>
    <property type="project" value="InterPro"/>
</dbReference>
<dbReference type="Gene3D" id="3.40.50.300">
    <property type="entry name" value="P-loop containing nucleotide triphosphate hydrolases"/>
    <property type="match status" value="1"/>
</dbReference>
<dbReference type="PROSITE" id="PS51194">
    <property type="entry name" value="HELICASE_CTER"/>
    <property type="match status" value="1"/>
</dbReference>
<evidence type="ECO:0000256" key="3">
    <source>
        <dbReference type="ARBA" id="ARBA00023242"/>
    </source>
</evidence>
<proteinExistence type="predicted"/>
<organism evidence="6 7">
    <name type="scientific">Zancudomyces culisetae</name>
    <name type="common">Gut fungus</name>
    <name type="synonym">Smittium culisetae</name>
    <dbReference type="NCBI Taxonomy" id="1213189"/>
    <lineage>
        <taxon>Eukaryota</taxon>
        <taxon>Fungi</taxon>
        <taxon>Fungi incertae sedis</taxon>
        <taxon>Zoopagomycota</taxon>
        <taxon>Kickxellomycotina</taxon>
        <taxon>Harpellomycetes</taxon>
        <taxon>Harpellales</taxon>
        <taxon>Legeriomycetaceae</taxon>
        <taxon>Zancudomyces</taxon>
    </lineage>
</organism>
<feature type="non-terminal residue" evidence="6">
    <location>
        <position position="1"/>
    </location>
</feature>
<dbReference type="SUPFAM" id="SSF52540">
    <property type="entry name" value="P-loop containing nucleoside triphosphate hydrolases"/>
    <property type="match status" value="1"/>
</dbReference>
<evidence type="ECO:0000256" key="2">
    <source>
        <dbReference type="ARBA" id="ARBA00022801"/>
    </source>
</evidence>
<dbReference type="GO" id="GO:0005634">
    <property type="term" value="C:nucleus"/>
    <property type="evidence" value="ECO:0007669"/>
    <property type="project" value="UniProtKB-SubCell"/>
</dbReference>
<dbReference type="OrthoDB" id="2654825at2759"/>
<dbReference type="AlphaFoldDB" id="A0A1R1PPH3"/>
<dbReference type="Pfam" id="PF00271">
    <property type="entry name" value="Helicase_C"/>
    <property type="match status" value="1"/>
</dbReference>
<keyword evidence="7" id="KW-1185">Reference proteome</keyword>
<evidence type="ECO:0000256" key="4">
    <source>
        <dbReference type="SAM" id="MobiDB-lite"/>
    </source>
</evidence>
<dbReference type="InterPro" id="IPR029295">
    <property type="entry name" value="SnAC"/>
</dbReference>
<dbReference type="InterPro" id="IPR027417">
    <property type="entry name" value="P-loop_NTPase"/>
</dbReference>
<dbReference type="SMART" id="SM01314">
    <property type="entry name" value="SnAC"/>
    <property type="match status" value="1"/>
</dbReference>
<sequence>NLQTADTVIIFDSDWNPHQDLQAQDRAHRIGQKNEVKILRLITRNSVEETILQRAQYKLDIDGKVIQAGKFDNKSTAEERERFLRSLLKDDDTQSTPANTSQDDNEDNDNEEENEEEDEISDPNLNVLLARSEAELAQFGEIDRLRAISDKQDFAVLGLKTMSRLIVDSELPKHYLKDYNPEAERQKAINEVMELASVQRGGRRGRQHAVVHYDDGLTEEQWLDALEDDNVDLQELITKKRERRLKRAANSNANTNLESLSTQPSNFNSNSNSNSPIHTSNLPLSLSLHSSSTSTTNTTATTTTATTATTTTTTINSSKKRGRPKKDSLVLSNSKNYENVEQDPTDGESRPQKRAKSVFTTLTSDQQSRCIALANKVYSQVLAHSTSTFDYLSNTSHEADQEETQVFVVGV</sequence>
<gene>
    <name evidence="6" type="ORF">AX774_g3712</name>
</gene>
<feature type="domain" description="Helicase C-terminal" evidence="5">
    <location>
        <begin position="1"/>
        <end position="82"/>
    </location>
</feature>
<feature type="compositionally biased region" description="Acidic residues" evidence="4">
    <location>
        <begin position="103"/>
        <end position="121"/>
    </location>
</feature>
<keyword evidence="3" id="KW-0539">Nucleus</keyword>
<comment type="subcellular location">
    <subcellularLocation>
        <location evidence="1">Nucleus</location>
    </subcellularLocation>
</comment>
<dbReference type="InterPro" id="IPR049730">
    <property type="entry name" value="SNF2/RAD54-like_C"/>
</dbReference>
<evidence type="ECO:0000313" key="7">
    <source>
        <dbReference type="Proteomes" id="UP000188320"/>
    </source>
</evidence>
<protein>
    <submittedName>
        <fullName evidence="6">Nuclear protein STH1/NPS1</fullName>
    </submittedName>
</protein>
<dbReference type="InterPro" id="IPR001650">
    <property type="entry name" value="Helicase_C-like"/>
</dbReference>
<evidence type="ECO:0000313" key="6">
    <source>
        <dbReference type="EMBL" id="OMH82803.1"/>
    </source>
</evidence>
<name>A0A1R1PPH3_ZANCU</name>
<comment type="caution">
    <text evidence="6">The sequence shown here is derived from an EMBL/GenBank/DDBJ whole genome shotgun (WGS) entry which is preliminary data.</text>
</comment>
<dbReference type="GO" id="GO:0016787">
    <property type="term" value="F:hydrolase activity"/>
    <property type="evidence" value="ECO:0007669"/>
    <property type="project" value="UniProtKB-KW"/>
</dbReference>
<reference evidence="7" key="1">
    <citation type="submission" date="2017-01" db="EMBL/GenBank/DDBJ databases">
        <authorList>
            <person name="Wang Y."/>
            <person name="White M."/>
            <person name="Kvist S."/>
            <person name="Moncalvo J.-M."/>
        </authorList>
    </citation>
    <scope>NUCLEOTIDE SEQUENCE [LARGE SCALE GENOMIC DNA]</scope>
    <source>
        <strain evidence="7">COL-18-3</strain>
    </source>
</reference>
<feature type="compositionally biased region" description="Polar residues" evidence="4">
    <location>
        <begin position="330"/>
        <end position="339"/>
    </location>
</feature>
<dbReference type="Proteomes" id="UP000188320">
    <property type="component" value="Unassembled WGS sequence"/>
</dbReference>
<evidence type="ECO:0000259" key="5">
    <source>
        <dbReference type="PROSITE" id="PS51194"/>
    </source>
</evidence>
<feature type="region of interest" description="Disordered" evidence="4">
    <location>
        <begin position="248"/>
        <end position="355"/>
    </location>
</feature>
<evidence type="ECO:0000256" key="1">
    <source>
        <dbReference type="ARBA" id="ARBA00004123"/>
    </source>
</evidence>
<dbReference type="CDD" id="cd18793">
    <property type="entry name" value="SF2_C_SNF"/>
    <property type="match status" value="1"/>
</dbReference>
<keyword evidence="2" id="KW-0378">Hydrolase</keyword>
<dbReference type="EMBL" id="LSSK01000594">
    <property type="protein sequence ID" value="OMH82803.1"/>
    <property type="molecule type" value="Genomic_DNA"/>
</dbReference>